<evidence type="ECO:0000313" key="10">
    <source>
        <dbReference type="Proteomes" id="UP000319353"/>
    </source>
</evidence>
<gene>
    <name evidence="9" type="ORF">E6H01_00840</name>
</gene>
<evidence type="ECO:0000256" key="1">
    <source>
        <dbReference type="ARBA" id="ARBA00004651"/>
    </source>
</evidence>
<feature type="transmembrane region" description="Helical" evidence="7">
    <location>
        <begin position="85"/>
        <end position="103"/>
    </location>
</feature>
<evidence type="ECO:0000259" key="8">
    <source>
        <dbReference type="PROSITE" id="PS50928"/>
    </source>
</evidence>
<dbReference type="GO" id="GO:0055085">
    <property type="term" value="P:transmembrane transport"/>
    <property type="evidence" value="ECO:0007669"/>
    <property type="project" value="InterPro"/>
</dbReference>
<dbReference type="PANTHER" id="PTHR43744">
    <property type="entry name" value="ABC TRANSPORTER PERMEASE PROTEIN MG189-RELATED-RELATED"/>
    <property type="match status" value="1"/>
</dbReference>
<evidence type="ECO:0000256" key="3">
    <source>
        <dbReference type="ARBA" id="ARBA00022475"/>
    </source>
</evidence>
<proteinExistence type="inferred from homology"/>
<dbReference type="PANTHER" id="PTHR43744:SF12">
    <property type="entry name" value="ABC TRANSPORTER PERMEASE PROTEIN MG189-RELATED"/>
    <property type="match status" value="1"/>
</dbReference>
<evidence type="ECO:0000256" key="5">
    <source>
        <dbReference type="ARBA" id="ARBA00022989"/>
    </source>
</evidence>
<feature type="transmembrane region" description="Helical" evidence="7">
    <location>
        <begin position="124"/>
        <end position="149"/>
    </location>
</feature>
<comment type="caution">
    <text evidence="9">The sequence shown here is derived from an EMBL/GenBank/DDBJ whole genome shotgun (WGS) entry which is preliminary data.</text>
</comment>
<feature type="non-terminal residue" evidence="9">
    <location>
        <position position="1"/>
    </location>
</feature>
<keyword evidence="4 7" id="KW-0812">Transmembrane</keyword>
<dbReference type="GO" id="GO:0005886">
    <property type="term" value="C:plasma membrane"/>
    <property type="evidence" value="ECO:0007669"/>
    <property type="project" value="UniProtKB-SubCell"/>
</dbReference>
<dbReference type="SUPFAM" id="SSF161098">
    <property type="entry name" value="MetI-like"/>
    <property type="match status" value="1"/>
</dbReference>
<keyword evidence="2 7" id="KW-0813">Transport</keyword>
<reference evidence="9 10" key="1">
    <citation type="journal article" date="2019" name="Nat. Microbiol.">
        <title>Mediterranean grassland soil C-N compound turnover is dependent on rainfall and depth, and is mediated by genomically divergent microorganisms.</title>
        <authorList>
            <person name="Diamond S."/>
            <person name="Andeer P.F."/>
            <person name="Li Z."/>
            <person name="Crits-Christoph A."/>
            <person name="Burstein D."/>
            <person name="Anantharaman K."/>
            <person name="Lane K.R."/>
            <person name="Thomas B.C."/>
            <person name="Pan C."/>
            <person name="Northen T.R."/>
            <person name="Banfield J.F."/>
        </authorList>
    </citation>
    <scope>NUCLEOTIDE SEQUENCE [LARGE SCALE GENOMIC DNA]</scope>
    <source>
        <strain evidence="9">NP_4</strain>
    </source>
</reference>
<dbReference type="Proteomes" id="UP000319353">
    <property type="component" value="Unassembled WGS sequence"/>
</dbReference>
<protein>
    <submittedName>
        <fullName evidence="9">Carbohydrate ABC transporter permease</fullName>
    </submittedName>
</protein>
<sequence>LEPRFAGENLARFMANSLLVAVATTGASIVLSTIVGYGFAKFRFRHRDTLLWVMLSTTLLPFSSVIIPLFLIIRDLRLVDSLWALVVPFALTGQSIFLARQFTVTIPNELIDAGRVDGAGEMQIFIRLVLPLLGPAIVTVGIMTLLMSWNLFLWPLVVLSSQENFTLPLGLSLMGLGSTFLVDYHLWMAAATLAVLLPLMMFLLLERQYMRGLEALSGLKG</sequence>
<evidence type="ECO:0000256" key="6">
    <source>
        <dbReference type="ARBA" id="ARBA00023136"/>
    </source>
</evidence>
<evidence type="ECO:0000256" key="7">
    <source>
        <dbReference type="RuleBase" id="RU363032"/>
    </source>
</evidence>
<evidence type="ECO:0000313" key="9">
    <source>
        <dbReference type="EMBL" id="TMJ06668.1"/>
    </source>
</evidence>
<dbReference type="PROSITE" id="PS50928">
    <property type="entry name" value="ABC_TM1"/>
    <property type="match status" value="1"/>
</dbReference>
<comment type="subcellular location">
    <subcellularLocation>
        <location evidence="1 7">Cell membrane</location>
        <topology evidence="1 7">Multi-pass membrane protein</topology>
    </subcellularLocation>
</comment>
<feature type="transmembrane region" description="Helical" evidence="7">
    <location>
        <begin position="51"/>
        <end position="73"/>
    </location>
</feature>
<evidence type="ECO:0000256" key="2">
    <source>
        <dbReference type="ARBA" id="ARBA00022448"/>
    </source>
</evidence>
<keyword evidence="5 7" id="KW-1133">Transmembrane helix</keyword>
<dbReference type="AlphaFoldDB" id="A0A537LF72"/>
<dbReference type="EMBL" id="VBAL01000010">
    <property type="protein sequence ID" value="TMJ06668.1"/>
    <property type="molecule type" value="Genomic_DNA"/>
</dbReference>
<accession>A0A537LF72</accession>
<feature type="transmembrane region" description="Helical" evidence="7">
    <location>
        <begin position="18"/>
        <end position="39"/>
    </location>
</feature>
<dbReference type="InterPro" id="IPR035906">
    <property type="entry name" value="MetI-like_sf"/>
</dbReference>
<keyword evidence="6 7" id="KW-0472">Membrane</keyword>
<dbReference type="Gene3D" id="1.10.3720.10">
    <property type="entry name" value="MetI-like"/>
    <property type="match status" value="1"/>
</dbReference>
<dbReference type="InterPro" id="IPR000515">
    <property type="entry name" value="MetI-like"/>
</dbReference>
<organism evidence="9 10">
    <name type="scientific">Candidatus Segetimicrobium genomatis</name>
    <dbReference type="NCBI Taxonomy" id="2569760"/>
    <lineage>
        <taxon>Bacteria</taxon>
        <taxon>Bacillati</taxon>
        <taxon>Candidatus Sysuimicrobiota</taxon>
        <taxon>Candidatus Sysuimicrobiia</taxon>
        <taxon>Candidatus Sysuimicrobiales</taxon>
        <taxon>Candidatus Segetimicrobiaceae</taxon>
        <taxon>Candidatus Segetimicrobium</taxon>
    </lineage>
</organism>
<name>A0A537LF72_9BACT</name>
<evidence type="ECO:0000256" key="4">
    <source>
        <dbReference type="ARBA" id="ARBA00022692"/>
    </source>
</evidence>
<comment type="similarity">
    <text evidence="7">Belongs to the binding-protein-dependent transport system permease family.</text>
</comment>
<feature type="domain" description="ABC transmembrane type-1" evidence="8">
    <location>
        <begin position="14"/>
        <end position="205"/>
    </location>
</feature>
<dbReference type="Pfam" id="PF00528">
    <property type="entry name" value="BPD_transp_1"/>
    <property type="match status" value="1"/>
</dbReference>
<keyword evidence="3" id="KW-1003">Cell membrane</keyword>
<dbReference type="CDD" id="cd06261">
    <property type="entry name" value="TM_PBP2"/>
    <property type="match status" value="1"/>
</dbReference>
<feature type="transmembrane region" description="Helical" evidence="7">
    <location>
        <begin position="184"/>
        <end position="205"/>
    </location>
</feature>